<dbReference type="PANTHER" id="PTHR20973:SF0">
    <property type="entry name" value="NON-STRUCTURAL MAINTENANCE OF CHROMOSOMES ELEMENT 1 HOMOLOG"/>
    <property type="match status" value="1"/>
</dbReference>
<protein>
    <recommendedName>
        <fullName evidence="5 16">Non-structural maintenance of chromosomes element 1 homolog</fullName>
        <ecNumber evidence="4 16">2.3.2.27</ecNumber>
    </recommendedName>
</protein>
<dbReference type="InterPro" id="IPR013083">
    <property type="entry name" value="Znf_RING/FYVE/PHD"/>
</dbReference>
<keyword evidence="13 16" id="KW-0234">DNA repair</keyword>
<comment type="subunit">
    <text evidence="16">Component of the Smc5-Smc6 complex.</text>
</comment>
<dbReference type="Gene3D" id="3.90.1150.220">
    <property type="match status" value="1"/>
</dbReference>
<evidence type="ECO:0000313" key="20">
    <source>
        <dbReference type="Proteomes" id="UP001363622"/>
    </source>
</evidence>
<dbReference type="Proteomes" id="UP001363622">
    <property type="component" value="Unassembled WGS sequence"/>
</dbReference>
<dbReference type="SUPFAM" id="SSF57850">
    <property type="entry name" value="RING/U-box"/>
    <property type="match status" value="1"/>
</dbReference>
<accession>A0ABR1KIZ2</accession>
<evidence type="ECO:0000256" key="5">
    <source>
        <dbReference type="ARBA" id="ARBA00019422"/>
    </source>
</evidence>
<evidence type="ECO:0000313" key="19">
    <source>
        <dbReference type="EMBL" id="KAK7514638.1"/>
    </source>
</evidence>
<dbReference type="Pfam" id="PF08746">
    <property type="entry name" value="zf-RING-like"/>
    <property type="match status" value="1"/>
</dbReference>
<evidence type="ECO:0000256" key="6">
    <source>
        <dbReference type="ARBA" id="ARBA00022679"/>
    </source>
</evidence>
<evidence type="ECO:0000256" key="17">
    <source>
        <dbReference type="SAM" id="MobiDB-lite"/>
    </source>
</evidence>
<comment type="function">
    <text evidence="16">Acts in a DNA repair pathway for removal of UV-induced DNA damage that is distinct from classical nucleotide excision repair and in repair of ionizing radiation damage. Functions in homologous recombination repair of DNA double strand breaks and in recovery of stalled replication forks.</text>
</comment>
<evidence type="ECO:0000256" key="14">
    <source>
        <dbReference type="ARBA" id="ARBA00023242"/>
    </source>
</evidence>
<dbReference type="EMBL" id="JBBPHU010000008">
    <property type="protein sequence ID" value="KAK7514638.1"/>
    <property type="molecule type" value="Genomic_DNA"/>
</dbReference>
<dbReference type="EC" id="2.3.2.27" evidence="4 16"/>
<keyword evidence="12 16" id="KW-0233">DNA recombination</keyword>
<feature type="domain" description="RING-type" evidence="18">
    <location>
        <begin position="233"/>
        <end position="278"/>
    </location>
</feature>
<dbReference type="Pfam" id="PF07574">
    <property type="entry name" value="SMC_Nse1"/>
    <property type="match status" value="1"/>
</dbReference>
<keyword evidence="20" id="KW-1185">Reference proteome</keyword>
<keyword evidence="11 16" id="KW-0862">Zinc</keyword>
<evidence type="ECO:0000256" key="9">
    <source>
        <dbReference type="ARBA" id="ARBA00022771"/>
    </source>
</evidence>
<proteinExistence type="inferred from homology"/>
<evidence type="ECO:0000256" key="4">
    <source>
        <dbReference type="ARBA" id="ARBA00012483"/>
    </source>
</evidence>
<keyword evidence="6 16" id="KW-0808">Transferase</keyword>
<evidence type="ECO:0000256" key="16">
    <source>
        <dbReference type="RuleBase" id="RU368018"/>
    </source>
</evidence>
<sequence length="319" mass="35720">MEIDEPPYNNTHRSFLQAFMARSTMTLEEAKRVLAAISTARDENRPTLAADITEADVTSYISSINVELSPVDFEIRSIRTQTADRTWIWAFVNTTSDSLTQVATTRSADEIAFVKRVLDAMFETHNTPRAEIMAITVTQALQLHKALRNDNNETQPDGTPAPARSNLSMADAQKCINNLVEEGWLEKSRKGYLSLSPRALMELRGWLMDMYNEPSDEEDTEAEVTARIRIKNCEACREIVTVGQRCSNRACRCRLHDACVRQFFRGQGGADKKCPLCKQEWTEQNFVGERAARPTSRPSGESAASRRSTLGGGSDEDSD</sequence>
<evidence type="ECO:0000256" key="15">
    <source>
        <dbReference type="PROSITE-ProRule" id="PRU00175"/>
    </source>
</evidence>
<comment type="similarity">
    <text evidence="3 16">Belongs to the NSE1 family.</text>
</comment>
<feature type="region of interest" description="Disordered" evidence="17">
    <location>
        <begin position="287"/>
        <end position="319"/>
    </location>
</feature>
<evidence type="ECO:0000259" key="18">
    <source>
        <dbReference type="PROSITE" id="PS50089"/>
    </source>
</evidence>
<gene>
    <name evidence="19" type="ORF">IWZ03DRAFT_221420</name>
</gene>
<dbReference type="InterPro" id="IPR014857">
    <property type="entry name" value="Nse1_RING_C4HC3-type"/>
</dbReference>
<dbReference type="PROSITE" id="PS50089">
    <property type="entry name" value="ZF_RING_2"/>
    <property type="match status" value="1"/>
</dbReference>
<name>A0ABR1KIZ2_9PEZI</name>
<comment type="catalytic activity">
    <reaction evidence="1 16">
        <text>S-ubiquitinyl-[E2 ubiquitin-conjugating enzyme]-L-cysteine + [acceptor protein]-L-lysine = [E2 ubiquitin-conjugating enzyme]-L-cysteine + N(6)-ubiquitinyl-[acceptor protein]-L-lysine.</text>
        <dbReference type="EC" id="2.3.2.27"/>
    </reaction>
</comment>
<comment type="caution">
    <text evidence="19">The sequence shown here is derived from an EMBL/GenBank/DDBJ whole genome shotgun (WGS) entry which is preliminary data.</text>
</comment>
<evidence type="ECO:0000256" key="2">
    <source>
        <dbReference type="ARBA" id="ARBA00004123"/>
    </source>
</evidence>
<dbReference type="Gene3D" id="3.30.40.10">
    <property type="entry name" value="Zinc/RING finger domain, C3HC4 (zinc finger)"/>
    <property type="match status" value="1"/>
</dbReference>
<evidence type="ECO:0000256" key="3">
    <source>
        <dbReference type="ARBA" id="ARBA00010258"/>
    </source>
</evidence>
<dbReference type="Gene3D" id="1.10.10.10">
    <property type="entry name" value="Winged helix-like DNA-binding domain superfamily/Winged helix DNA-binding domain"/>
    <property type="match status" value="1"/>
</dbReference>
<keyword evidence="10 16" id="KW-0833">Ubl conjugation pathway</keyword>
<keyword evidence="9 15" id="KW-0863">Zinc-finger</keyword>
<dbReference type="PANTHER" id="PTHR20973">
    <property type="entry name" value="NON-SMC ELEMENT 1-RELATED"/>
    <property type="match status" value="1"/>
</dbReference>
<comment type="subcellular location">
    <subcellularLocation>
        <location evidence="2 16">Nucleus</location>
    </subcellularLocation>
</comment>
<organism evidence="19 20">
    <name type="scientific">Phyllosticta citriasiana</name>
    <dbReference type="NCBI Taxonomy" id="595635"/>
    <lineage>
        <taxon>Eukaryota</taxon>
        <taxon>Fungi</taxon>
        <taxon>Dikarya</taxon>
        <taxon>Ascomycota</taxon>
        <taxon>Pezizomycotina</taxon>
        <taxon>Dothideomycetes</taxon>
        <taxon>Dothideomycetes incertae sedis</taxon>
        <taxon>Botryosphaeriales</taxon>
        <taxon>Phyllostictaceae</taxon>
        <taxon>Phyllosticta</taxon>
    </lineage>
</organism>
<dbReference type="InterPro" id="IPR001841">
    <property type="entry name" value="Znf_RING"/>
</dbReference>
<dbReference type="InterPro" id="IPR011513">
    <property type="entry name" value="Nse1"/>
</dbReference>
<evidence type="ECO:0000256" key="7">
    <source>
        <dbReference type="ARBA" id="ARBA00022723"/>
    </source>
</evidence>
<dbReference type="InterPro" id="IPR036388">
    <property type="entry name" value="WH-like_DNA-bd_sf"/>
</dbReference>
<evidence type="ECO:0000256" key="1">
    <source>
        <dbReference type="ARBA" id="ARBA00000900"/>
    </source>
</evidence>
<reference evidence="19 20" key="1">
    <citation type="submission" date="2024-04" db="EMBL/GenBank/DDBJ databases">
        <title>Phyllosticta paracitricarpa is synonymous to the EU quarantine fungus P. citricarpa based on phylogenomic analyses.</title>
        <authorList>
            <consortium name="Lawrence Berkeley National Laboratory"/>
            <person name="Van Ingen-Buijs V.A."/>
            <person name="Van Westerhoven A.C."/>
            <person name="Haridas S."/>
            <person name="Skiadas P."/>
            <person name="Martin F."/>
            <person name="Groenewald J.Z."/>
            <person name="Crous P.W."/>
            <person name="Seidl M.F."/>
        </authorList>
    </citation>
    <scope>NUCLEOTIDE SEQUENCE [LARGE SCALE GENOMIC DNA]</scope>
    <source>
        <strain evidence="19 20">CBS 123371</strain>
    </source>
</reference>
<evidence type="ECO:0000256" key="10">
    <source>
        <dbReference type="ARBA" id="ARBA00022786"/>
    </source>
</evidence>
<keyword evidence="8 16" id="KW-0227">DNA damage</keyword>
<evidence type="ECO:0000256" key="13">
    <source>
        <dbReference type="ARBA" id="ARBA00023204"/>
    </source>
</evidence>
<evidence type="ECO:0000256" key="8">
    <source>
        <dbReference type="ARBA" id="ARBA00022763"/>
    </source>
</evidence>
<dbReference type="CDD" id="cd16493">
    <property type="entry name" value="RING-CH-C4HC3_NSE1"/>
    <property type="match status" value="1"/>
</dbReference>
<evidence type="ECO:0000256" key="11">
    <source>
        <dbReference type="ARBA" id="ARBA00022833"/>
    </source>
</evidence>
<keyword evidence="7 16" id="KW-0479">Metal-binding</keyword>
<keyword evidence="14 16" id="KW-0539">Nucleus</keyword>
<evidence type="ECO:0000256" key="12">
    <source>
        <dbReference type="ARBA" id="ARBA00023172"/>
    </source>
</evidence>